<dbReference type="InterPro" id="IPR010998">
    <property type="entry name" value="Integrase_recombinase_N"/>
</dbReference>
<gene>
    <name evidence="2" type="ORF">GCM10010387_22710</name>
</gene>
<name>A0A918Q010_9ACTN</name>
<proteinExistence type="predicted"/>
<reference evidence="2" key="2">
    <citation type="submission" date="2020-09" db="EMBL/GenBank/DDBJ databases">
        <authorList>
            <person name="Sun Q."/>
            <person name="Ohkuma M."/>
        </authorList>
    </citation>
    <scope>NUCLEOTIDE SEQUENCE</scope>
    <source>
        <strain evidence="2">JCM 4988</strain>
    </source>
</reference>
<protein>
    <submittedName>
        <fullName evidence="2">Uncharacterized protein</fullName>
    </submittedName>
</protein>
<dbReference type="Gene3D" id="1.10.150.130">
    <property type="match status" value="1"/>
</dbReference>
<dbReference type="AlphaFoldDB" id="A0A918Q010"/>
<keyword evidence="3" id="KW-1185">Reference proteome</keyword>
<keyword evidence="1" id="KW-0238">DNA-binding</keyword>
<evidence type="ECO:0000313" key="3">
    <source>
        <dbReference type="Proteomes" id="UP000630936"/>
    </source>
</evidence>
<accession>A0A918Q010</accession>
<sequence>MPHFGRIRLRDLRLSHVDKLLGEVNDGKRKTATARRIHATPGSALTTVVK</sequence>
<organism evidence="2 3">
    <name type="scientific">Streptomyces inusitatus</name>
    <dbReference type="NCBI Taxonomy" id="68221"/>
    <lineage>
        <taxon>Bacteria</taxon>
        <taxon>Bacillati</taxon>
        <taxon>Actinomycetota</taxon>
        <taxon>Actinomycetes</taxon>
        <taxon>Kitasatosporales</taxon>
        <taxon>Streptomycetaceae</taxon>
        <taxon>Streptomyces</taxon>
    </lineage>
</organism>
<dbReference type="EMBL" id="BMWG01000004">
    <property type="protein sequence ID" value="GGZ28692.1"/>
    <property type="molecule type" value="Genomic_DNA"/>
</dbReference>
<dbReference type="GO" id="GO:0003677">
    <property type="term" value="F:DNA binding"/>
    <property type="evidence" value="ECO:0007669"/>
    <property type="project" value="UniProtKB-KW"/>
</dbReference>
<comment type="caution">
    <text evidence="2">The sequence shown here is derived from an EMBL/GenBank/DDBJ whole genome shotgun (WGS) entry which is preliminary data.</text>
</comment>
<reference evidence="2" key="1">
    <citation type="journal article" date="2014" name="Int. J. Syst. Evol. Microbiol.">
        <title>Complete genome sequence of Corynebacterium casei LMG S-19264T (=DSM 44701T), isolated from a smear-ripened cheese.</title>
        <authorList>
            <consortium name="US DOE Joint Genome Institute (JGI-PGF)"/>
            <person name="Walter F."/>
            <person name="Albersmeier A."/>
            <person name="Kalinowski J."/>
            <person name="Ruckert C."/>
        </authorList>
    </citation>
    <scope>NUCLEOTIDE SEQUENCE</scope>
    <source>
        <strain evidence="2">JCM 4988</strain>
    </source>
</reference>
<evidence type="ECO:0000256" key="1">
    <source>
        <dbReference type="ARBA" id="ARBA00023125"/>
    </source>
</evidence>
<evidence type="ECO:0000313" key="2">
    <source>
        <dbReference type="EMBL" id="GGZ28692.1"/>
    </source>
</evidence>
<dbReference type="Proteomes" id="UP000630936">
    <property type="component" value="Unassembled WGS sequence"/>
</dbReference>